<dbReference type="Gene3D" id="2.150.10.10">
    <property type="entry name" value="Serralysin-like metalloprotease, C-terminal"/>
    <property type="match status" value="1"/>
</dbReference>
<dbReference type="InterPro" id="IPR011049">
    <property type="entry name" value="Serralysin-like_metalloprot_C"/>
</dbReference>
<proteinExistence type="predicted"/>
<evidence type="ECO:0000313" key="5">
    <source>
        <dbReference type="Proteomes" id="UP000190787"/>
    </source>
</evidence>
<accession>A0ABX3MY01</accession>
<reference evidence="4 5" key="1">
    <citation type="submission" date="2016-11" db="EMBL/GenBank/DDBJ databases">
        <title>A multilocus sequence analysis scheme for characterization of bacteria in the genus Thioclava.</title>
        <authorList>
            <person name="Liu Y."/>
            <person name="Shao Z."/>
        </authorList>
    </citation>
    <scope>NUCLEOTIDE SEQUENCE [LARGE SCALE GENOMIC DNA]</scope>
    <source>
        <strain evidence="4 5">TAW-CT134</strain>
    </source>
</reference>
<feature type="domain" description="DUF4214" evidence="3">
    <location>
        <begin position="606"/>
        <end position="673"/>
    </location>
</feature>
<keyword evidence="5" id="KW-1185">Reference proteome</keyword>
<dbReference type="PROSITE" id="PS00330">
    <property type="entry name" value="HEMOLYSIN_CALCIUM"/>
    <property type="match status" value="2"/>
</dbReference>
<comment type="caution">
    <text evidence="4">The sequence shown here is derived from an EMBL/GenBank/DDBJ whole genome shotgun (WGS) entry which is preliminary data.</text>
</comment>
<dbReference type="PANTHER" id="PTHR38340">
    <property type="entry name" value="S-LAYER PROTEIN"/>
    <property type="match status" value="1"/>
</dbReference>
<feature type="domain" description="DUF4214" evidence="3">
    <location>
        <begin position="731"/>
        <end position="798"/>
    </location>
</feature>
<gene>
    <name evidence="4" type="ORF">BMI91_11195</name>
</gene>
<dbReference type="InterPro" id="IPR018511">
    <property type="entry name" value="Hemolysin-typ_Ca-bd_CS"/>
</dbReference>
<dbReference type="Proteomes" id="UP000190787">
    <property type="component" value="Unassembled WGS sequence"/>
</dbReference>
<dbReference type="Pfam" id="PF00353">
    <property type="entry name" value="HemolysinCabind"/>
    <property type="match status" value="3"/>
</dbReference>
<dbReference type="PRINTS" id="PR00313">
    <property type="entry name" value="CABNDNGRPT"/>
</dbReference>
<dbReference type="Pfam" id="PF13946">
    <property type="entry name" value="DUF4214"/>
    <property type="match status" value="2"/>
</dbReference>
<dbReference type="Gene3D" id="1.10.3130.20">
    <property type="entry name" value="Phycobilisome linker domain"/>
    <property type="match status" value="2"/>
</dbReference>
<evidence type="ECO:0000256" key="2">
    <source>
        <dbReference type="ARBA" id="ARBA00022525"/>
    </source>
</evidence>
<dbReference type="RefSeq" id="WP_078604947.1">
    <property type="nucleotide sequence ID" value="NZ_MPZV01000002.1"/>
</dbReference>
<dbReference type="InterPro" id="IPR050557">
    <property type="entry name" value="RTX_toxin/Mannuronan_C5-epim"/>
</dbReference>
<dbReference type="InterPro" id="IPR038255">
    <property type="entry name" value="PBS_linker_sf"/>
</dbReference>
<evidence type="ECO:0000259" key="3">
    <source>
        <dbReference type="Pfam" id="PF13946"/>
    </source>
</evidence>
<sequence>MPQLVPVATVTNGAENFLTSITDLLLVQGETGPTLYSISNAPGGISQIPLTARLNASDLAYLSESSGLDAAGTLTEISIDGSPALMVTGSASGAFQAVWLNQNDGGISDVFTLPGAVAPGAVLAIAPLQPGAQSFFVGALSHGSGLHVWQMGAGGRMTEIAQGIAGEVWSENDVHALDTVEIEGAQYVLAASVTDNSLTTLALDTQGQLHIASQIDARDGLFINTPNSIETIQVGGQAYALLGAAGTSSISVVALGPGGRMEVTDQINDDLGTRFDGVTTLETVTMGDQVYVLAGGADDGVSLLTLLPGGKLVQIGTLADGLETALSDPAAAAMIAGATGLDIFVAGDVPASVSDQGMGISHIKVELGPDGLALKLGDGGDTANGGVENDQISGGAGDDQIRGGAGADILQDGGGADSLWGGEGQDVFVLDADGRTDFIMDYEPGIDRLDLSSMAWFYTKEALDIAPTATGADIRIGDERVIVNTADGSSLSAADFETSELRDLWHSAINPLEVGDIHKEGTAQGDLIDGRGGDDLLVGNDGSDILQGMAGDDLLNGGRIDRSYDPFAAQVFRVYQATLDRAPDGNGLHYWTDLLSSGAVELQEVADRFINSPEFQSNYAETSDAEFLTLLYQNVLDRSPDDGGLTYWLDQLDQGVKSREEIVLGFSESPEFRDSTEIDTLMLSHASAQTDFTDDVFRLYQATLGREPNLGGMMYWSEMQADGMEFLDVVSGFVNSPEFTSTYGNLDDAGFVSLLYQNVLGRAPDSEGLTWWVDQLDSGGYTREKMVASFAQSPEMITQTAQPQIDWFRSFGFEDQLDGGEGYNLLQGGAMADQFVFRADEDGHHVIIDIEPWDRLSFDGFNYSSAAEARSHMVEAGSGVTFTDQGVTVEFIDADLGLFTDGMFDVSG</sequence>
<name>A0ABX3MY01_9RHOB</name>
<dbReference type="PANTHER" id="PTHR38340:SF1">
    <property type="entry name" value="S-LAYER PROTEIN"/>
    <property type="match status" value="1"/>
</dbReference>
<dbReference type="EMBL" id="MPZV01000002">
    <property type="protein sequence ID" value="OOY24581.1"/>
    <property type="molecule type" value="Genomic_DNA"/>
</dbReference>
<comment type="subcellular location">
    <subcellularLocation>
        <location evidence="1">Secreted</location>
    </subcellularLocation>
</comment>
<evidence type="ECO:0000313" key="4">
    <source>
        <dbReference type="EMBL" id="OOY24581.1"/>
    </source>
</evidence>
<dbReference type="SUPFAM" id="SSF51120">
    <property type="entry name" value="beta-Roll"/>
    <property type="match status" value="3"/>
</dbReference>
<dbReference type="InterPro" id="IPR001343">
    <property type="entry name" value="Hemolysn_Ca-bd"/>
</dbReference>
<evidence type="ECO:0000256" key="1">
    <source>
        <dbReference type="ARBA" id="ARBA00004613"/>
    </source>
</evidence>
<protein>
    <recommendedName>
        <fullName evidence="3">DUF4214 domain-containing protein</fullName>
    </recommendedName>
</protein>
<dbReference type="InterPro" id="IPR025282">
    <property type="entry name" value="DUF4214"/>
</dbReference>
<organism evidence="4 5">
    <name type="scientific">Thioclava sediminum</name>
    <dbReference type="NCBI Taxonomy" id="1915319"/>
    <lineage>
        <taxon>Bacteria</taxon>
        <taxon>Pseudomonadati</taxon>
        <taxon>Pseudomonadota</taxon>
        <taxon>Alphaproteobacteria</taxon>
        <taxon>Rhodobacterales</taxon>
        <taxon>Paracoccaceae</taxon>
        <taxon>Thioclava</taxon>
    </lineage>
</organism>
<keyword evidence="2" id="KW-0964">Secreted</keyword>
<dbReference type="SUPFAM" id="SSF89372">
    <property type="entry name" value="Fucose-specific lectin"/>
    <property type="match status" value="1"/>
</dbReference>